<dbReference type="Gene3D" id="3.40.50.2000">
    <property type="entry name" value="Glycogen Phosphorylase B"/>
    <property type="match status" value="1"/>
</dbReference>
<reference evidence="6" key="2">
    <citation type="submission" date="2023-05" db="EMBL/GenBank/DDBJ databases">
        <authorList>
            <consortium name="Lawrence Berkeley National Laboratory"/>
            <person name="Steindorff A."/>
            <person name="Hensen N."/>
            <person name="Bonometti L."/>
            <person name="Westerberg I."/>
            <person name="Brannstrom I.O."/>
            <person name="Guillou S."/>
            <person name="Cros-Aarteil S."/>
            <person name="Calhoun S."/>
            <person name="Haridas S."/>
            <person name="Kuo A."/>
            <person name="Mondo S."/>
            <person name="Pangilinan J."/>
            <person name="Riley R."/>
            <person name="Labutti K."/>
            <person name="Andreopoulos B."/>
            <person name="Lipzen A."/>
            <person name="Chen C."/>
            <person name="Yanf M."/>
            <person name="Daum C."/>
            <person name="Ng V."/>
            <person name="Clum A."/>
            <person name="Ohm R."/>
            <person name="Martin F."/>
            <person name="Silar P."/>
            <person name="Natvig D."/>
            <person name="Lalanne C."/>
            <person name="Gautier V."/>
            <person name="Ament-Velasquez S.L."/>
            <person name="Kruys A."/>
            <person name="Hutchinson M.I."/>
            <person name="Powell A.J."/>
            <person name="Barry K."/>
            <person name="Miller A.N."/>
            <person name="Grigoriev I.V."/>
            <person name="Debuchy R."/>
            <person name="Gladieux P."/>
            <person name="Thoren M.H."/>
            <person name="Johannesson H."/>
        </authorList>
    </citation>
    <scope>NUCLEOTIDE SEQUENCE</scope>
    <source>
        <strain evidence="6">CBS 990.96</strain>
    </source>
</reference>
<evidence type="ECO:0000256" key="2">
    <source>
        <dbReference type="ARBA" id="ARBA00023235"/>
    </source>
</evidence>
<dbReference type="InterPro" id="IPR018333">
    <property type="entry name" value="Squalene_cyclase"/>
</dbReference>
<gene>
    <name evidence="6" type="ORF">QBC38DRAFT_503020</name>
</gene>
<dbReference type="GO" id="GO:0005811">
    <property type="term" value="C:lipid droplet"/>
    <property type="evidence" value="ECO:0007669"/>
    <property type="project" value="InterPro"/>
</dbReference>
<dbReference type="SFLD" id="SFLDG01016">
    <property type="entry name" value="Prenyltransferase_Like_2"/>
    <property type="match status" value="1"/>
</dbReference>
<name>A0AAN7BHJ6_9PEZI</name>
<reference evidence="6" key="1">
    <citation type="journal article" date="2023" name="Mol. Phylogenet. Evol.">
        <title>Genome-scale phylogeny and comparative genomics of the fungal order Sordariales.</title>
        <authorList>
            <person name="Hensen N."/>
            <person name="Bonometti L."/>
            <person name="Westerberg I."/>
            <person name="Brannstrom I.O."/>
            <person name="Guillou S."/>
            <person name="Cros-Aarteil S."/>
            <person name="Calhoun S."/>
            <person name="Haridas S."/>
            <person name="Kuo A."/>
            <person name="Mondo S."/>
            <person name="Pangilinan J."/>
            <person name="Riley R."/>
            <person name="LaButti K."/>
            <person name="Andreopoulos B."/>
            <person name="Lipzen A."/>
            <person name="Chen C."/>
            <person name="Yan M."/>
            <person name="Daum C."/>
            <person name="Ng V."/>
            <person name="Clum A."/>
            <person name="Steindorff A."/>
            <person name="Ohm R.A."/>
            <person name="Martin F."/>
            <person name="Silar P."/>
            <person name="Natvig D.O."/>
            <person name="Lalanne C."/>
            <person name="Gautier V."/>
            <person name="Ament-Velasquez S.L."/>
            <person name="Kruys A."/>
            <person name="Hutchinson M.I."/>
            <person name="Powell A.J."/>
            <person name="Barry K."/>
            <person name="Miller A.N."/>
            <person name="Grigoriev I.V."/>
            <person name="Debuchy R."/>
            <person name="Gladieux P."/>
            <person name="Hiltunen Thoren M."/>
            <person name="Johannesson H."/>
        </authorList>
    </citation>
    <scope>NUCLEOTIDE SEQUENCE</scope>
    <source>
        <strain evidence="6">CBS 990.96</strain>
    </source>
</reference>
<dbReference type="EMBL" id="MU865421">
    <property type="protein sequence ID" value="KAK4223611.1"/>
    <property type="molecule type" value="Genomic_DNA"/>
</dbReference>
<keyword evidence="1" id="KW-0677">Repeat</keyword>
<evidence type="ECO:0000259" key="4">
    <source>
        <dbReference type="Pfam" id="PF13243"/>
    </source>
</evidence>
<sequence length="875" mass="99916">MASPKDRNEIIDIPSLRHQASQSLSQALSLSFRLQKPDGHWAAPVSANPTVTAQYIFLKTHYPELNNNHSQIQDPERSFLLNFFLSTQSPTDGGWGIAPPSQISSDLSTTIEVYLALRILGLDPHKHPALISARKFILSQGGLSKSRFVTCFFLAAFGIIPWSSIPQIPPEIILFPNWFTFNIYIISSWARSTLVPLVIIRHHEPVYALPGQTKPEANNPYLDELWVDKANKSVSFNKALRQILFTSQPDFLETFFVLADQFLSFITPRIKKTRLRNFSIKKCMEWTLSHQESSGDWGGIFPPMQNGVWALFLQGYSTSDRRIKKGMEAINRFAVVDHDRKTKWFQSTVSPCWDTALMIKSICEAGYKSDERLNSAVEWLKSLQLRDVDHGDWKIYSNTTIGGGWSFQRYNTHYPDVDDTAVVLMALVFHNQGIVNDDSIKHGVEWILGMQNRDGGWGAFDIGNNAFWLHKIPFCDMDNLVDPSTADVTGRVVECFGVLMKNGLEGEVVLRVKKSVERALEFLRADQKQNGNWWGRWGVNYGYGTGIVLRGLYFFCERRKEVIDMASKGVQWFQENQNEDGGWGEGLETYEEGKEGIKGKSTAANTAWAVESLMRFRPGDCQAVLRGIKWLVENQSPEGEEEERQYASWPSEVYVGVGFPNKFYLGYPFYHHYFCISALGRYIDGAGEELNGERWVDLEVNGQSVLMVVVGDRDYVELFLGVARKLVKRGHRVRFATTLTYRKIVEGNGCEWEPVGRINYTNEIKKPDIIVSSFNCTPQTSETPVILISTDSKAQLFWKWFWNHLVTLFLFLLELFITQEFITSFRINRYSHSMIMTDQSGEDNFEQLNLIRRISRWEANVGDVVVDLVEQTGKL</sequence>
<comment type="similarity">
    <text evidence="3">Belongs to the terpene cyclase/mutase family.</text>
</comment>
<protein>
    <recommendedName>
        <fullName evidence="3">Terpene cyclase/mutase family member</fullName>
        <ecNumber evidence="3">5.4.99.-</ecNumber>
    </recommendedName>
</protein>
<dbReference type="SUPFAM" id="SSF48239">
    <property type="entry name" value="Terpenoid cyclases/Protein prenyltransferases"/>
    <property type="match status" value="2"/>
</dbReference>
<feature type="domain" description="Squalene cyclase C-terminal" evidence="4">
    <location>
        <begin position="349"/>
        <end position="682"/>
    </location>
</feature>
<dbReference type="InterPro" id="IPR032697">
    <property type="entry name" value="SQ_cyclase_N"/>
</dbReference>
<dbReference type="InterPro" id="IPR008930">
    <property type="entry name" value="Terpenoid_cyclase/PrenylTrfase"/>
</dbReference>
<accession>A0AAN7BHJ6</accession>
<evidence type="ECO:0000313" key="6">
    <source>
        <dbReference type="EMBL" id="KAK4223611.1"/>
    </source>
</evidence>
<dbReference type="Gene3D" id="1.50.10.20">
    <property type="match status" value="2"/>
</dbReference>
<evidence type="ECO:0000256" key="3">
    <source>
        <dbReference type="RuleBase" id="RU362003"/>
    </source>
</evidence>
<keyword evidence="7" id="KW-1185">Reference proteome</keyword>
<dbReference type="InterPro" id="IPR032696">
    <property type="entry name" value="SQ_cyclase_C"/>
</dbReference>
<dbReference type="GO" id="GO:0016866">
    <property type="term" value="F:intramolecular transferase activity"/>
    <property type="evidence" value="ECO:0007669"/>
    <property type="project" value="InterPro"/>
</dbReference>
<evidence type="ECO:0000313" key="7">
    <source>
        <dbReference type="Proteomes" id="UP001301958"/>
    </source>
</evidence>
<dbReference type="SUPFAM" id="SSF53756">
    <property type="entry name" value="UDP-Glycosyltransferase/glycogen phosphorylase"/>
    <property type="match status" value="1"/>
</dbReference>
<dbReference type="Proteomes" id="UP001301958">
    <property type="component" value="Unassembled WGS sequence"/>
</dbReference>
<dbReference type="NCBIfam" id="TIGR01787">
    <property type="entry name" value="squalene_cyclas"/>
    <property type="match status" value="1"/>
</dbReference>
<dbReference type="GO" id="GO:0016104">
    <property type="term" value="P:triterpenoid biosynthetic process"/>
    <property type="evidence" value="ECO:0007669"/>
    <property type="project" value="InterPro"/>
</dbReference>
<dbReference type="Pfam" id="PF13243">
    <property type="entry name" value="SQHop_cyclase_C"/>
    <property type="match status" value="1"/>
</dbReference>
<dbReference type="EC" id="5.4.99.-" evidence="3"/>
<feature type="domain" description="Squalene cyclase N-terminal" evidence="5">
    <location>
        <begin position="26"/>
        <end position="337"/>
    </location>
</feature>
<organism evidence="6 7">
    <name type="scientific">Podospora fimiseda</name>
    <dbReference type="NCBI Taxonomy" id="252190"/>
    <lineage>
        <taxon>Eukaryota</taxon>
        <taxon>Fungi</taxon>
        <taxon>Dikarya</taxon>
        <taxon>Ascomycota</taxon>
        <taxon>Pezizomycotina</taxon>
        <taxon>Sordariomycetes</taxon>
        <taxon>Sordariomycetidae</taxon>
        <taxon>Sordariales</taxon>
        <taxon>Podosporaceae</taxon>
        <taxon>Podospora</taxon>
    </lineage>
</organism>
<dbReference type="AlphaFoldDB" id="A0AAN7BHJ6"/>
<dbReference type="PANTHER" id="PTHR11764">
    <property type="entry name" value="TERPENE CYCLASE/MUTASE FAMILY MEMBER"/>
    <property type="match status" value="1"/>
</dbReference>
<evidence type="ECO:0000256" key="1">
    <source>
        <dbReference type="ARBA" id="ARBA00022737"/>
    </source>
</evidence>
<dbReference type="Pfam" id="PF13249">
    <property type="entry name" value="SQHop_cyclase_N"/>
    <property type="match status" value="1"/>
</dbReference>
<dbReference type="PANTHER" id="PTHR11764:SF82">
    <property type="entry name" value="TERPENE CYCLASE_MUTASE FAMILY MEMBER"/>
    <property type="match status" value="1"/>
</dbReference>
<proteinExistence type="inferred from homology"/>
<dbReference type="NCBIfam" id="TIGR01507">
    <property type="entry name" value="hopene_cyclase"/>
    <property type="match status" value="1"/>
</dbReference>
<comment type="caution">
    <text evidence="6">The sequence shown here is derived from an EMBL/GenBank/DDBJ whole genome shotgun (WGS) entry which is preliminary data.</text>
</comment>
<dbReference type="InterPro" id="IPR006400">
    <property type="entry name" value="Hopene-cyclase"/>
</dbReference>
<keyword evidence="2 3" id="KW-0413">Isomerase</keyword>
<evidence type="ECO:0000259" key="5">
    <source>
        <dbReference type="Pfam" id="PF13249"/>
    </source>
</evidence>